<dbReference type="AlphaFoldDB" id="A0A2S9JTW2"/>
<comment type="caution">
    <text evidence="1">The sequence shown here is derived from an EMBL/GenBank/DDBJ whole genome shotgun (WGS) entry which is preliminary data.</text>
</comment>
<reference evidence="1 2" key="1">
    <citation type="submission" date="2018-02" db="EMBL/GenBank/DDBJ databases">
        <title>The draft genome of Sphingobacterium gobiense H7.</title>
        <authorList>
            <person name="Li L."/>
            <person name="Liu L."/>
            <person name="Zhang X."/>
            <person name="Wang T."/>
            <person name="Liang L."/>
        </authorList>
    </citation>
    <scope>NUCLEOTIDE SEQUENCE [LARGE SCALE GENOMIC DNA]</scope>
    <source>
        <strain evidence="1 2">ACCC 05757</strain>
    </source>
</reference>
<keyword evidence="2" id="KW-1185">Reference proteome</keyword>
<evidence type="ECO:0000313" key="2">
    <source>
        <dbReference type="Proteomes" id="UP000238642"/>
    </source>
</evidence>
<gene>
    <name evidence="1" type="ORF">C5749_05770</name>
</gene>
<dbReference type="EMBL" id="PVBS01000001">
    <property type="protein sequence ID" value="PRD56737.1"/>
    <property type="molecule type" value="Genomic_DNA"/>
</dbReference>
<evidence type="ECO:0000313" key="1">
    <source>
        <dbReference type="EMBL" id="PRD56737.1"/>
    </source>
</evidence>
<name>A0A2S9JTW2_9SPHI</name>
<organism evidence="1 2">
    <name type="scientific">Sphingobacterium gobiense</name>
    <dbReference type="NCBI Taxonomy" id="1382456"/>
    <lineage>
        <taxon>Bacteria</taxon>
        <taxon>Pseudomonadati</taxon>
        <taxon>Bacteroidota</taxon>
        <taxon>Sphingobacteriia</taxon>
        <taxon>Sphingobacteriales</taxon>
        <taxon>Sphingobacteriaceae</taxon>
        <taxon>Sphingobacterium</taxon>
    </lineage>
</organism>
<sequence>MIGTAIINEQITHGFAVKNSIISFFCSSCTAVNPKVRYHLNNLGMRHKIYFDQTQVALIRIKVESKTLKCKWDFENICQILNHHLLDIFLYSFYISSSHIIFVKSYFRFFSICQPLKLILMGMSLVNEKIATSRAYCITVENQIRKYISSVLINQK</sequence>
<proteinExistence type="predicted"/>
<dbReference type="Proteomes" id="UP000238642">
    <property type="component" value="Unassembled WGS sequence"/>
</dbReference>
<accession>A0A2S9JTW2</accession>
<protein>
    <submittedName>
        <fullName evidence="1">Uncharacterized protein</fullName>
    </submittedName>
</protein>